<evidence type="ECO:0000313" key="3">
    <source>
        <dbReference type="Proteomes" id="UP000288805"/>
    </source>
</evidence>
<evidence type="ECO:0000259" key="1">
    <source>
        <dbReference type="Pfam" id="PF03372"/>
    </source>
</evidence>
<name>A0A438IAR8_VITVI</name>
<sequence>MLEGERRCEAWVRIVGLPVSLWDQTTLRRIGEECGGFLAIDSQTERLEELQWARILVKTNGEELPNVVEVWIEDLCYVLTLWWEVRPILKVGSAGLRGLKKAAVVEVGGEASARAKRRVMEMEDVARTETLQQLVDGTSGQSSGSGRQVEARLGGLNERGPAEVFRNTVLTFRPSGPDPNAIEVGPSWGGSSGLLVDGPHDIGLMQREDVERAKPILQPVESGLEELGPSREACMLGRTGPRLMKGPDAAISSFWLKSMEELEDPSPAVSPNTDGALMEEAQRYGNLSSLGGLLVPAASSSPPLFSSRTPLGYYDFYGGGWEVAQRDSQGCSGNGVGFMEQGAVANWELMETNNGSDGEGGEELRLIRTETQGDKGWEEVEWEDSELARFSKFLGFSTKGLEKDILDFLGEEAEEWDASKRGSNVGYPMKLRLLSWNVRGANDSSKRKVIKAMIRSQRVDLFCLQETKIQSMAEGVVRSLGTGRFLEWGALDAHGSAGGVLICWDKRTLEMIEMEVGQFSISCRLRNVEDGFVWTFTGVYGPFSREDREAFWEELGAIRGIWSDPWCIGGDFNVVLSQRERSSQGRISGAMRRFAQVVDDLELLDLPLQGGVVSWSGGRNNQAWARLDRFLVTQCWLDKFCGIVQCRLSRPTSDHFPIMLKGGGLRRGPSPFRFENMWLKVDGFKDLLRDWWQGTVVRGKASFRLASKLKVMKQKIKEWNREVFGRLEVNKNLALQQVEFWDRVESERSLSENETEMKKEAKETFKKWVLLEETHWRQVSRELWLKEGDKNTGFFHRMANAHRRNNSLDRIKINGVWRAEEQEVRRGLCKISNNFSLKSQVGERILRGYTSSPKFL</sequence>
<proteinExistence type="predicted"/>
<dbReference type="EMBL" id="QGNW01000126">
    <property type="protein sequence ID" value="RVW93801.1"/>
    <property type="molecule type" value="Genomic_DNA"/>
</dbReference>
<dbReference type="PANTHER" id="PTHR33710">
    <property type="entry name" value="BNAC02G09200D PROTEIN"/>
    <property type="match status" value="1"/>
</dbReference>
<dbReference type="Gene3D" id="3.60.10.10">
    <property type="entry name" value="Endonuclease/exonuclease/phosphatase"/>
    <property type="match status" value="1"/>
</dbReference>
<dbReference type="Pfam" id="PF03372">
    <property type="entry name" value="Exo_endo_phos"/>
    <property type="match status" value="1"/>
</dbReference>
<accession>A0A438IAR8</accession>
<organism evidence="2 3">
    <name type="scientific">Vitis vinifera</name>
    <name type="common">Grape</name>
    <dbReference type="NCBI Taxonomy" id="29760"/>
    <lineage>
        <taxon>Eukaryota</taxon>
        <taxon>Viridiplantae</taxon>
        <taxon>Streptophyta</taxon>
        <taxon>Embryophyta</taxon>
        <taxon>Tracheophyta</taxon>
        <taxon>Spermatophyta</taxon>
        <taxon>Magnoliopsida</taxon>
        <taxon>eudicotyledons</taxon>
        <taxon>Gunneridae</taxon>
        <taxon>Pentapetalae</taxon>
        <taxon>rosids</taxon>
        <taxon>Vitales</taxon>
        <taxon>Vitaceae</taxon>
        <taxon>Viteae</taxon>
        <taxon>Vitis</taxon>
    </lineage>
</organism>
<dbReference type="GO" id="GO:0003824">
    <property type="term" value="F:catalytic activity"/>
    <property type="evidence" value="ECO:0007669"/>
    <property type="project" value="InterPro"/>
</dbReference>
<dbReference type="SUPFAM" id="SSF56219">
    <property type="entry name" value="DNase I-like"/>
    <property type="match status" value="1"/>
</dbReference>
<dbReference type="AlphaFoldDB" id="A0A438IAR8"/>
<evidence type="ECO:0000313" key="2">
    <source>
        <dbReference type="EMBL" id="RVW93801.1"/>
    </source>
</evidence>
<reference evidence="2 3" key="1">
    <citation type="journal article" date="2018" name="PLoS Genet.">
        <title>Population sequencing reveals clonal diversity and ancestral inbreeding in the grapevine cultivar Chardonnay.</title>
        <authorList>
            <person name="Roach M.J."/>
            <person name="Johnson D.L."/>
            <person name="Bohlmann J."/>
            <person name="van Vuuren H.J."/>
            <person name="Jones S.J."/>
            <person name="Pretorius I.S."/>
            <person name="Schmidt S.A."/>
            <person name="Borneman A.R."/>
        </authorList>
    </citation>
    <scope>NUCLEOTIDE SEQUENCE [LARGE SCALE GENOMIC DNA]</scope>
    <source>
        <strain evidence="3">cv. Chardonnay</strain>
        <tissue evidence="2">Leaf</tissue>
    </source>
</reference>
<dbReference type="PANTHER" id="PTHR33710:SF71">
    <property type="entry name" value="ENDONUCLEASE_EXONUCLEASE_PHOSPHATASE DOMAIN-CONTAINING PROTEIN"/>
    <property type="match status" value="1"/>
</dbReference>
<dbReference type="Proteomes" id="UP000288805">
    <property type="component" value="Unassembled WGS sequence"/>
</dbReference>
<gene>
    <name evidence="2" type="ORF">CK203_028184</name>
</gene>
<dbReference type="InterPro" id="IPR036691">
    <property type="entry name" value="Endo/exonu/phosph_ase_sf"/>
</dbReference>
<feature type="domain" description="Endonuclease/exonuclease/phosphatase" evidence="1">
    <location>
        <begin position="434"/>
        <end position="655"/>
    </location>
</feature>
<protein>
    <recommendedName>
        <fullName evidence="1">Endonuclease/exonuclease/phosphatase domain-containing protein</fullName>
    </recommendedName>
</protein>
<dbReference type="InterPro" id="IPR005135">
    <property type="entry name" value="Endo/exonuclease/phosphatase"/>
</dbReference>
<comment type="caution">
    <text evidence="2">The sequence shown here is derived from an EMBL/GenBank/DDBJ whole genome shotgun (WGS) entry which is preliminary data.</text>
</comment>